<dbReference type="HOGENOM" id="CLU_046113_1_1_7"/>
<keyword evidence="6 7" id="KW-0472">Membrane</keyword>
<feature type="transmembrane region" description="Helical" evidence="7">
    <location>
        <begin position="249"/>
        <end position="271"/>
    </location>
</feature>
<keyword evidence="3" id="KW-1003">Cell membrane</keyword>
<dbReference type="CDD" id="cd06261">
    <property type="entry name" value="TM_PBP2"/>
    <property type="match status" value="1"/>
</dbReference>
<feature type="transmembrane region" description="Helical" evidence="7">
    <location>
        <begin position="283"/>
        <end position="304"/>
    </location>
</feature>
<comment type="subcellular location">
    <subcellularLocation>
        <location evidence="1 7">Cell membrane</location>
        <topology evidence="1 7">Multi-pass membrane protein</topology>
    </subcellularLocation>
</comment>
<dbReference type="OrthoDB" id="5322475at2"/>
<evidence type="ECO:0000256" key="7">
    <source>
        <dbReference type="RuleBase" id="RU363032"/>
    </source>
</evidence>
<evidence type="ECO:0000256" key="1">
    <source>
        <dbReference type="ARBA" id="ARBA00004651"/>
    </source>
</evidence>
<evidence type="ECO:0000313" key="9">
    <source>
        <dbReference type="EMBL" id="ABK17898.1"/>
    </source>
</evidence>
<dbReference type="GO" id="GO:0042918">
    <property type="term" value="P:alkanesulfonate transmembrane transport"/>
    <property type="evidence" value="ECO:0007669"/>
    <property type="project" value="UniProtKB-ARBA"/>
</dbReference>
<dbReference type="KEGG" id="sfu:Sfum_2216"/>
<feature type="domain" description="ABC transmembrane type-1" evidence="8">
    <location>
        <begin position="120"/>
        <end position="300"/>
    </location>
</feature>
<evidence type="ECO:0000256" key="4">
    <source>
        <dbReference type="ARBA" id="ARBA00022692"/>
    </source>
</evidence>
<dbReference type="GO" id="GO:0005886">
    <property type="term" value="C:plasma membrane"/>
    <property type="evidence" value="ECO:0007669"/>
    <property type="project" value="UniProtKB-SubCell"/>
</dbReference>
<keyword evidence="4 7" id="KW-0812">Transmembrane</keyword>
<dbReference type="FunFam" id="1.10.3720.10:FF:000003">
    <property type="entry name" value="Aliphatic sulfonate ABC transporter permease"/>
    <property type="match status" value="1"/>
</dbReference>
<accession>A0LKE6</accession>
<dbReference type="Proteomes" id="UP000001784">
    <property type="component" value="Chromosome"/>
</dbReference>
<dbReference type="Gene3D" id="1.10.3720.10">
    <property type="entry name" value="MetI-like"/>
    <property type="match status" value="1"/>
</dbReference>
<dbReference type="STRING" id="335543.Sfum_2216"/>
<name>A0LKE6_SYNFM</name>
<dbReference type="EMBL" id="CP000478">
    <property type="protein sequence ID" value="ABK17898.1"/>
    <property type="molecule type" value="Genomic_DNA"/>
</dbReference>
<dbReference type="PROSITE" id="PS50928">
    <property type="entry name" value="ABC_TM1"/>
    <property type="match status" value="1"/>
</dbReference>
<comment type="similarity">
    <text evidence="7">Belongs to the binding-protein-dependent transport system permease family.</text>
</comment>
<feature type="transmembrane region" description="Helical" evidence="7">
    <location>
        <begin position="127"/>
        <end position="147"/>
    </location>
</feature>
<evidence type="ECO:0000256" key="3">
    <source>
        <dbReference type="ARBA" id="ARBA00022475"/>
    </source>
</evidence>
<dbReference type="InterPro" id="IPR035906">
    <property type="entry name" value="MetI-like_sf"/>
</dbReference>
<dbReference type="eggNOG" id="COG0600">
    <property type="taxonomic scope" value="Bacteria"/>
</dbReference>
<dbReference type="InParanoid" id="A0LKE6"/>
<dbReference type="SUPFAM" id="SSF161098">
    <property type="entry name" value="MetI-like"/>
    <property type="match status" value="1"/>
</dbReference>
<organism evidence="9 10">
    <name type="scientific">Syntrophobacter fumaroxidans (strain DSM 10017 / MPOB)</name>
    <dbReference type="NCBI Taxonomy" id="335543"/>
    <lineage>
        <taxon>Bacteria</taxon>
        <taxon>Pseudomonadati</taxon>
        <taxon>Thermodesulfobacteriota</taxon>
        <taxon>Syntrophobacteria</taxon>
        <taxon>Syntrophobacterales</taxon>
        <taxon>Syntrophobacteraceae</taxon>
        <taxon>Syntrophobacter</taxon>
    </lineage>
</organism>
<dbReference type="Pfam" id="PF00528">
    <property type="entry name" value="BPD_transp_1"/>
    <property type="match status" value="1"/>
</dbReference>
<evidence type="ECO:0000259" key="8">
    <source>
        <dbReference type="PROSITE" id="PS50928"/>
    </source>
</evidence>
<feature type="transmembrane region" description="Helical" evidence="7">
    <location>
        <begin position="185"/>
        <end position="205"/>
    </location>
</feature>
<dbReference type="InterPro" id="IPR000515">
    <property type="entry name" value="MetI-like"/>
</dbReference>
<gene>
    <name evidence="9" type="ordered locus">Sfum_2216</name>
</gene>
<evidence type="ECO:0000313" key="10">
    <source>
        <dbReference type="Proteomes" id="UP000001784"/>
    </source>
</evidence>
<keyword evidence="5 7" id="KW-1133">Transmembrane helix</keyword>
<proteinExistence type="inferred from homology"/>
<evidence type="ECO:0000256" key="2">
    <source>
        <dbReference type="ARBA" id="ARBA00022448"/>
    </source>
</evidence>
<keyword evidence="10" id="KW-1185">Reference proteome</keyword>
<dbReference type="PANTHER" id="PTHR30151:SF0">
    <property type="entry name" value="ABC TRANSPORTER PERMEASE PROTEIN MJ0413-RELATED"/>
    <property type="match status" value="1"/>
</dbReference>
<dbReference type="AlphaFoldDB" id="A0LKE6"/>
<dbReference type="RefSeq" id="WP_011699067.1">
    <property type="nucleotide sequence ID" value="NC_008554.1"/>
</dbReference>
<dbReference type="FunCoup" id="A0LKE6">
    <property type="interactions" value="279"/>
</dbReference>
<feature type="transmembrane region" description="Helical" evidence="7">
    <location>
        <begin position="73"/>
        <end position="91"/>
    </location>
</feature>
<keyword evidence="2 7" id="KW-0813">Transport</keyword>
<evidence type="ECO:0000256" key="6">
    <source>
        <dbReference type="ARBA" id="ARBA00023136"/>
    </source>
</evidence>
<dbReference type="PANTHER" id="PTHR30151">
    <property type="entry name" value="ALKANE SULFONATE ABC TRANSPORTER-RELATED, MEMBRANE SUBUNIT"/>
    <property type="match status" value="1"/>
</dbReference>
<reference evidence="9 10" key="1">
    <citation type="submission" date="2006-10" db="EMBL/GenBank/DDBJ databases">
        <title>Complete sequence of Syntrophobacter fumaroxidans MPOB.</title>
        <authorList>
            <consortium name="US DOE Joint Genome Institute"/>
            <person name="Copeland A."/>
            <person name="Lucas S."/>
            <person name="Lapidus A."/>
            <person name="Barry K."/>
            <person name="Detter J.C."/>
            <person name="Glavina del Rio T."/>
            <person name="Hammon N."/>
            <person name="Israni S."/>
            <person name="Pitluck S."/>
            <person name="Goltsman E.G."/>
            <person name="Martinez M."/>
            <person name="Schmutz J."/>
            <person name="Larimer F."/>
            <person name="Land M."/>
            <person name="Hauser L."/>
            <person name="Kyrpides N."/>
            <person name="Kim E."/>
            <person name="Boone D.R."/>
            <person name="Brockman F."/>
            <person name="Culley D."/>
            <person name="Ferry J."/>
            <person name="Gunsalus R."/>
            <person name="McInerney M.J."/>
            <person name="Morrison M."/>
            <person name="Plugge C."/>
            <person name="Rohlin L."/>
            <person name="Scholten J."/>
            <person name="Sieber J."/>
            <person name="Stams A.J.M."/>
            <person name="Worm P."/>
            <person name="Henstra A.M."/>
            <person name="Richardson P."/>
        </authorList>
    </citation>
    <scope>NUCLEOTIDE SEQUENCE [LARGE SCALE GENOMIC DNA]</scope>
    <source>
        <strain evidence="10">DSM 10017 / MPOB</strain>
    </source>
</reference>
<protein>
    <submittedName>
        <fullName evidence="9">Binding-protein-dependent transport systems inner membrane component</fullName>
    </submittedName>
</protein>
<sequence length="314" mass="35030">MEPTESEGAEVAQETTIRIESEQEALGAGKAADNGGQVDWSNRIGAYREYSALEKFLRRSVRGMFNYSNLRKILSLVIIVILWQLVTTYKIPPFTRVPSPNEVWKEAVAFIPSTHCLMCVIFSMGRIYLGFMIACLIGIPLGLMMGWNRTFKNFTFPTFESLRPIPVISWIPLSVIMFPLTEHSIVFLVFLGAFYPIVLNTLLGVESVRADYIQGALSLGSKPRHIFFDIILPGALPSIFTGMTVGMGLAWVMVVAAEMVAGGYGLGYMTWESYILIAYPRIILGMFIIGACGYLSSTVLRYLATKAMPWRSLF</sequence>
<evidence type="ECO:0000256" key="5">
    <source>
        <dbReference type="ARBA" id="ARBA00022989"/>
    </source>
</evidence>